<evidence type="ECO:0000256" key="5">
    <source>
        <dbReference type="ARBA" id="ARBA00023040"/>
    </source>
</evidence>
<evidence type="ECO:0000313" key="12">
    <source>
        <dbReference type="Proteomes" id="UP001432322"/>
    </source>
</evidence>
<feature type="transmembrane region" description="Helical" evidence="9">
    <location>
        <begin position="21"/>
        <end position="44"/>
    </location>
</feature>
<dbReference type="Proteomes" id="UP001432322">
    <property type="component" value="Unassembled WGS sequence"/>
</dbReference>
<dbReference type="CDD" id="cd00637">
    <property type="entry name" value="7tm_classA_rhodopsin-like"/>
    <property type="match status" value="1"/>
</dbReference>
<name>A0AAV5WUI6_9BILA</name>
<feature type="transmembrane region" description="Helical" evidence="9">
    <location>
        <begin position="64"/>
        <end position="84"/>
    </location>
</feature>
<protein>
    <recommendedName>
        <fullName evidence="10">G-protein coupled receptors family 1 profile domain-containing protein</fullName>
    </recommendedName>
</protein>
<keyword evidence="12" id="KW-1185">Reference proteome</keyword>
<feature type="transmembrane region" description="Helical" evidence="9">
    <location>
        <begin position="255"/>
        <end position="275"/>
    </location>
</feature>
<keyword evidence="6 9" id="KW-0472">Membrane</keyword>
<proteinExistence type="predicted"/>
<dbReference type="Pfam" id="PF00001">
    <property type="entry name" value="7tm_1"/>
    <property type="match status" value="1"/>
</dbReference>
<evidence type="ECO:0000256" key="3">
    <source>
        <dbReference type="ARBA" id="ARBA00022692"/>
    </source>
</evidence>
<evidence type="ECO:0000256" key="6">
    <source>
        <dbReference type="ARBA" id="ARBA00023136"/>
    </source>
</evidence>
<keyword evidence="4 9" id="KW-1133">Transmembrane helix</keyword>
<sequence>YSNLREGGVESRLVKLSRQLMIAHIMVLIVYGFWRSCWIYSFFWTQGDLMCRLFSVLQALPFHLWSNIVAAIAVDMLCCIGSPLTSYRNGATRVRYFIIFSWLGAIICAAPMAVVKREYKLSVDELGIIFNTSFDANFTGDYYQCTTNVDLPPWIVLWNSYFHVFTSFYGPLAVIIICYSTIGAILQKQMTSRRLIADGGNSIAARTSATKARFLRATIAIVCTYVLTWLPYQVLHVVQLVCGDDFECADNASKFNFLQAIIIASTCINPFLYNFGADRKNRNSGNASTFEANKATVVVSMPVHKNQATSETLTFLPPQRTRSAANLNGSV</sequence>
<feature type="transmembrane region" description="Helical" evidence="9">
    <location>
        <begin position="96"/>
        <end position="115"/>
    </location>
</feature>
<evidence type="ECO:0000259" key="10">
    <source>
        <dbReference type="PROSITE" id="PS50262"/>
    </source>
</evidence>
<organism evidence="11 12">
    <name type="scientific">Pristionchus fissidentatus</name>
    <dbReference type="NCBI Taxonomy" id="1538716"/>
    <lineage>
        <taxon>Eukaryota</taxon>
        <taxon>Metazoa</taxon>
        <taxon>Ecdysozoa</taxon>
        <taxon>Nematoda</taxon>
        <taxon>Chromadorea</taxon>
        <taxon>Rhabditida</taxon>
        <taxon>Rhabditina</taxon>
        <taxon>Diplogasteromorpha</taxon>
        <taxon>Diplogasteroidea</taxon>
        <taxon>Neodiplogasteridae</taxon>
        <taxon>Pristionchus</taxon>
    </lineage>
</organism>
<dbReference type="GO" id="GO:0008528">
    <property type="term" value="F:G protein-coupled peptide receptor activity"/>
    <property type="evidence" value="ECO:0007669"/>
    <property type="project" value="TreeGrafter"/>
</dbReference>
<dbReference type="Gene3D" id="1.20.1070.10">
    <property type="entry name" value="Rhodopsin 7-helix transmembrane proteins"/>
    <property type="match status" value="1"/>
</dbReference>
<dbReference type="EMBL" id="BTSY01000007">
    <property type="protein sequence ID" value="GMT35666.1"/>
    <property type="molecule type" value="Genomic_DNA"/>
</dbReference>
<keyword evidence="8" id="KW-0807">Transducer</keyword>
<dbReference type="GO" id="GO:0007218">
    <property type="term" value="P:neuropeptide signaling pathway"/>
    <property type="evidence" value="ECO:0007669"/>
    <property type="project" value="TreeGrafter"/>
</dbReference>
<gene>
    <name evidence="11" type="ORF">PFISCL1PPCAC_26963</name>
</gene>
<dbReference type="PRINTS" id="PR00237">
    <property type="entry name" value="GPCRRHODOPSN"/>
</dbReference>
<evidence type="ECO:0000256" key="1">
    <source>
        <dbReference type="ARBA" id="ARBA00004651"/>
    </source>
</evidence>
<evidence type="ECO:0000256" key="8">
    <source>
        <dbReference type="ARBA" id="ARBA00023224"/>
    </source>
</evidence>
<dbReference type="InterPro" id="IPR017452">
    <property type="entry name" value="GPCR_Rhodpsn_7TM"/>
</dbReference>
<dbReference type="SUPFAM" id="SSF81321">
    <property type="entry name" value="Family A G protein-coupled receptor-like"/>
    <property type="match status" value="1"/>
</dbReference>
<keyword evidence="5" id="KW-0297">G-protein coupled receptor</keyword>
<feature type="non-terminal residue" evidence="11">
    <location>
        <position position="1"/>
    </location>
</feature>
<comment type="caution">
    <text evidence="11">The sequence shown here is derived from an EMBL/GenBank/DDBJ whole genome shotgun (WGS) entry which is preliminary data.</text>
</comment>
<dbReference type="AlphaFoldDB" id="A0AAV5WUI6"/>
<evidence type="ECO:0000256" key="7">
    <source>
        <dbReference type="ARBA" id="ARBA00023170"/>
    </source>
</evidence>
<dbReference type="InterPro" id="IPR000276">
    <property type="entry name" value="GPCR_Rhodpsn"/>
</dbReference>
<feature type="transmembrane region" description="Helical" evidence="9">
    <location>
        <begin position="161"/>
        <end position="186"/>
    </location>
</feature>
<evidence type="ECO:0000256" key="9">
    <source>
        <dbReference type="SAM" id="Phobius"/>
    </source>
</evidence>
<keyword evidence="3 9" id="KW-0812">Transmembrane</keyword>
<reference evidence="11" key="1">
    <citation type="submission" date="2023-10" db="EMBL/GenBank/DDBJ databases">
        <title>Genome assembly of Pristionchus species.</title>
        <authorList>
            <person name="Yoshida K."/>
            <person name="Sommer R.J."/>
        </authorList>
    </citation>
    <scope>NUCLEOTIDE SEQUENCE</scope>
    <source>
        <strain evidence="11">RS5133</strain>
    </source>
</reference>
<keyword evidence="7" id="KW-0675">Receptor</keyword>
<evidence type="ECO:0000256" key="2">
    <source>
        <dbReference type="ARBA" id="ARBA00022475"/>
    </source>
</evidence>
<dbReference type="GO" id="GO:0005886">
    <property type="term" value="C:plasma membrane"/>
    <property type="evidence" value="ECO:0007669"/>
    <property type="project" value="UniProtKB-SubCell"/>
</dbReference>
<evidence type="ECO:0000313" key="11">
    <source>
        <dbReference type="EMBL" id="GMT35666.1"/>
    </source>
</evidence>
<accession>A0AAV5WUI6</accession>
<dbReference type="PANTHER" id="PTHR24230">
    <property type="entry name" value="G-PROTEIN COUPLED RECEPTOR"/>
    <property type="match status" value="1"/>
</dbReference>
<feature type="domain" description="G-protein coupled receptors family 1 profile" evidence="10">
    <location>
        <begin position="1"/>
        <end position="273"/>
    </location>
</feature>
<evidence type="ECO:0000256" key="4">
    <source>
        <dbReference type="ARBA" id="ARBA00022989"/>
    </source>
</evidence>
<comment type="subcellular location">
    <subcellularLocation>
        <location evidence="1">Cell membrane</location>
        <topology evidence="1">Multi-pass membrane protein</topology>
    </subcellularLocation>
</comment>
<keyword evidence="2" id="KW-1003">Cell membrane</keyword>
<dbReference type="PROSITE" id="PS50262">
    <property type="entry name" value="G_PROTEIN_RECEP_F1_2"/>
    <property type="match status" value="1"/>
</dbReference>
<feature type="transmembrane region" description="Helical" evidence="9">
    <location>
        <begin position="214"/>
        <end position="235"/>
    </location>
</feature>
<dbReference type="PANTHER" id="PTHR24230:SF82">
    <property type="entry name" value="G-PROTEIN COUPLED RECEPTORS FAMILY 1 PROFILE DOMAIN-CONTAINING PROTEIN"/>
    <property type="match status" value="1"/>
</dbReference>